<comment type="caution">
    <text evidence="6">The sequence shown here is derived from an EMBL/GenBank/DDBJ whole genome shotgun (WGS) entry which is preliminary data.</text>
</comment>
<dbReference type="PROSITE" id="PS50082">
    <property type="entry name" value="WD_REPEATS_2"/>
    <property type="match status" value="6"/>
</dbReference>
<dbReference type="CDD" id="cd00200">
    <property type="entry name" value="WD40"/>
    <property type="match status" value="2"/>
</dbReference>
<dbReference type="PANTHER" id="PTHR19848:SF8">
    <property type="entry name" value="F-BOX AND WD REPEAT DOMAIN CONTAINING 7"/>
    <property type="match status" value="1"/>
</dbReference>
<feature type="compositionally biased region" description="Low complexity" evidence="4">
    <location>
        <begin position="31"/>
        <end position="43"/>
    </location>
</feature>
<dbReference type="InterPro" id="IPR020472">
    <property type="entry name" value="WD40_PAC1"/>
</dbReference>
<gene>
    <name evidence="6" type="ORF">RSOL_085960</name>
</gene>
<reference evidence="7" key="1">
    <citation type="journal article" date="2014" name="Genome Announc.">
        <title>Draft genome sequence of the plant-pathogenic soil fungus Rhizoctonia solani anastomosis group 3 strain Rhs1AP.</title>
        <authorList>
            <person name="Cubeta M.A."/>
            <person name="Thomas E."/>
            <person name="Dean R.A."/>
            <person name="Jabaji S."/>
            <person name="Neate S.M."/>
            <person name="Tavantzis S."/>
            <person name="Toda T."/>
            <person name="Vilgalys R."/>
            <person name="Bharathan N."/>
            <person name="Fedorova-Abrams N."/>
            <person name="Pakala S.B."/>
            <person name="Pakala S.M."/>
            <person name="Zafar N."/>
            <person name="Joardar V."/>
            <person name="Losada L."/>
            <person name="Nierman W.C."/>
        </authorList>
    </citation>
    <scope>NUCLEOTIDE SEQUENCE [LARGE SCALE GENOMIC DNA]</scope>
    <source>
        <strain evidence="7">AG-3</strain>
    </source>
</reference>
<feature type="repeat" description="WD" evidence="3">
    <location>
        <begin position="1463"/>
        <end position="1504"/>
    </location>
</feature>
<feature type="region of interest" description="Disordered" evidence="4">
    <location>
        <begin position="29"/>
        <end position="48"/>
    </location>
</feature>
<dbReference type="Pfam" id="PF00400">
    <property type="entry name" value="WD40"/>
    <property type="match status" value="8"/>
</dbReference>
<dbReference type="InterPro" id="IPR007111">
    <property type="entry name" value="NACHT_NTPase"/>
</dbReference>
<dbReference type="SUPFAM" id="SSF52540">
    <property type="entry name" value="P-loop containing nucleoside triphosphate hydrolases"/>
    <property type="match status" value="1"/>
</dbReference>
<name>X8J0Q8_9AGAM</name>
<accession>X8J0Q8</accession>
<evidence type="ECO:0000256" key="1">
    <source>
        <dbReference type="ARBA" id="ARBA00022574"/>
    </source>
</evidence>
<sequence>MSFREGVKQALKKAEDDLKQTKDDIKAFFKGTGTSRPSTPSGSQLYTGSFNVHERAGNHYSSLPATPLPAQVPPSPLLVTQLANTPDVDHRFEKPVQPSNLMREHYSGVGDSSTEAPVVSHLQVSKHASGDMVVDNDNSNFVSVEHSKPGQSSHEQLGEPPTRALKQLATEVVGQVVDTLKIGPLKDVSDLLQGFANMYKMEGAIKTEYEALQRRLQALLKVLEVHTEPSTSPMVASKVQGIREFIQSELNTLAKSSNKNQHGRLLTAQVDEERFVGCCRRIQEYMDRLSLDTSLSTWRLEDQNAKDRMSSWVRLLPSSPSAWYNSSAGRDLNRRECTSGTRVDVLANLLAWANGSSKDTVYWLNGMAGTGKTTIAYSVCTELADRHKLGASFFCSRLREECGDVNRIIPSIAYQLAQFSASFQLALSAVMEKDQDAHHKVLNEQFETLIRKPLLAALATQPLTSHQMVVVIDALDECKNKESTRDILDVLLVKSADLPIKFVVSSRPEPQIRDQMKDDRIKSKLVLHELHTGNVHADIETYIREELKPMEPSPTELQFQALVKKAGILFIYAATAVRYVGFDNFQSDPEDRLRIILAGSESQEDGENEEIDDLYITVLDAALGNLRLRKVERDTMRQVLHTVVCARDPLTVSGLSELLQIHNTGRVRAVLRPLWSVLHVVGGSELVTTLHASFPDFMFNRARSRAYHCESDTHNRILAEHCLERIKRALPPFNICGLESSYLPDDKVPNIRKRVADTISSDLLYACRYWSDHVETGQCASTQAIRVREFLSTRLLLWMEVLNLTKHMRTGVMCMKRVVGWCSLLNGDEELVELSNDALRFVDTFTSNPVSQATTHIYLSMLTFWPISGPIAKHYSQFAHGPIQAEGTALDQRQPAYLATWKFTGAIDSMAVSKDGRLIALGIERDVLVADSSSGQVVLGPLDGHSDSISTLMFSPDHTRIFAGLFDRDDETATIIAWDTRTGHTVIGPLQLDGHTNSITCLTLSPDCTCIATGCYDLTVRVWDAENGKVLCCLKTDGTGGVLDFAFSPNSKFIAAGMDEALQVWNSQTGETTLGPLRTEKVDMIAFSPDSSRIIHAQRYNNTVHMRDAQNGQLIHELNLGNQINGIGYSPDGRHIVTGHYQSIQVWVAQNGEMTLGPLVGHTNWVCAITFSPDGSRIMSACNDGLVCTWDPQQHNLAPNSVIMRISDILLTGFSPDGQRFVSGSESGSLHIWDSHTGAMTAGPITPHTTEIIGINLLNDRVVSGFEDGMITVYNAMSGEVLHSFTVAPGYDIRHIAFSSNGDLIATVSYIDSSPEINLWDAQTGTKVLGPLTVVKSNISLVQFSPAGTRIVACSWGRTSQIVVWDVSDGRNLFGSLDGHTSYVYSVSHSPNNALIASGSDDKTIIVWDAYTGSKVLDPLVGHSSAVYSVHFSPDSTRIISGSHDKTIRIWDAQTGEMLFELLHGHKQSIRSVAYSADGVQILSRSEDRSVRIHDARSPKERVSQFVLSYVAHSNLTDPPFTCTGTIALYNRTL</sequence>
<dbReference type="Gene3D" id="2.130.10.10">
    <property type="entry name" value="YVTN repeat-like/Quinoprotein amine dehydrogenase"/>
    <property type="match status" value="4"/>
</dbReference>
<dbReference type="PRINTS" id="PR00320">
    <property type="entry name" value="GPROTEINBRPT"/>
</dbReference>
<dbReference type="SUPFAM" id="SSF50998">
    <property type="entry name" value="Quinoprotein alcohol dehydrogenase-like"/>
    <property type="match status" value="1"/>
</dbReference>
<dbReference type="SMART" id="SM00320">
    <property type="entry name" value="WD40"/>
    <property type="match status" value="13"/>
</dbReference>
<evidence type="ECO:0000259" key="5">
    <source>
        <dbReference type="PROSITE" id="PS50837"/>
    </source>
</evidence>
<keyword evidence="1 3" id="KW-0853">WD repeat</keyword>
<evidence type="ECO:0000313" key="6">
    <source>
        <dbReference type="EMBL" id="EUC55044.1"/>
    </source>
</evidence>
<dbReference type="EMBL" id="JATN01000322">
    <property type="protein sequence ID" value="EUC55044.1"/>
    <property type="molecule type" value="Genomic_DNA"/>
</dbReference>
<feature type="repeat" description="WD" evidence="3">
    <location>
        <begin position="1159"/>
        <end position="1191"/>
    </location>
</feature>
<protein>
    <submittedName>
        <fullName evidence="6">Vegetative incompatibility protein HET-E-1, putative</fullName>
    </submittedName>
</protein>
<dbReference type="SUPFAM" id="SSF50978">
    <property type="entry name" value="WD40 repeat-like"/>
    <property type="match status" value="2"/>
</dbReference>
<evidence type="ECO:0000256" key="4">
    <source>
        <dbReference type="SAM" id="MobiDB-lite"/>
    </source>
</evidence>
<dbReference type="Proteomes" id="UP000030108">
    <property type="component" value="Unassembled WGS sequence"/>
</dbReference>
<keyword evidence="2" id="KW-0677">Repeat</keyword>
<dbReference type="InterPro" id="IPR011047">
    <property type="entry name" value="Quinoprotein_ADH-like_sf"/>
</dbReference>
<dbReference type="PANTHER" id="PTHR19848">
    <property type="entry name" value="WD40 REPEAT PROTEIN"/>
    <property type="match status" value="1"/>
</dbReference>
<dbReference type="InterPro" id="IPR056884">
    <property type="entry name" value="NPHP3-like_N"/>
</dbReference>
<dbReference type="Gene3D" id="3.40.50.300">
    <property type="entry name" value="P-loop containing nucleotide triphosphate hydrolases"/>
    <property type="match status" value="1"/>
</dbReference>
<dbReference type="PROSITE" id="PS50837">
    <property type="entry name" value="NACHT"/>
    <property type="match status" value="1"/>
</dbReference>
<dbReference type="InterPro" id="IPR001680">
    <property type="entry name" value="WD40_rpt"/>
</dbReference>
<dbReference type="InterPro" id="IPR036322">
    <property type="entry name" value="WD40_repeat_dom_sf"/>
</dbReference>
<evidence type="ECO:0000256" key="3">
    <source>
        <dbReference type="PROSITE-ProRule" id="PRU00221"/>
    </source>
</evidence>
<dbReference type="InterPro" id="IPR015943">
    <property type="entry name" value="WD40/YVTN_repeat-like_dom_sf"/>
</dbReference>
<dbReference type="InterPro" id="IPR019775">
    <property type="entry name" value="WD40_repeat_CS"/>
</dbReference>
<feature type="repeat" description="WD" evidence="3">
    <location>
        <begin position="1377"/>
        <end position="1418"/>
    </location>
</feature>
<feature type="repeat" description="WD" evidence="3">
    <location>
        <begin position="1214"/>
        <end position="1243"/>
    </location>
</feature>
<organism evidence="6 7">
    <name type="scientific">Rhizoctonia solani AG-3 Rhs1AP</name>
    <dbReference type="NCBI Taxonomy" id="1086054"/>
    <lineage>
        <taxon>Eukaryota</taxon>
        <taxon>Fungi</taxon>
        <taxon>Dikarya</taxon>
        <taxon>Basidiomycota</taxon>
        <taxon>Agaricomycotina</taxon>
        <taxon>Agaricomycetes</taxon>
        <taxon>Cantharellales</taxon>
        <taxon>Ceratobasidiaceae</taxon>
        <taxon>Rhizoctonia</taxon>
    </lineage>
</organism>
<dbReference type="PROSITE" id="PS00678">
    <property type="entry name" value="WD_REPEATS_1"/>
    <property type="match status" value="2"/>
</dbReference>
<dbReference type="PROSITE" id="PS50294">
    <property type="entry name" value="WD_REPEATS_REGION"/>
    <property type="match status" value="5"/>
</dbReference>
<dbReference type="InterPro" id="IPR027417">
    <property type="entry name" value="P-loop_NTPase"/>
</dbReference>
<evidence type="ECO:0000313" key="7">
    <source>
        <dbReference type="Proteomes" id="UP000030108"/>
    </source>
</evidence>
<dbReference type="Pfam" id="PF24883">
    <property type="entry name" value="NPHP3_N"/>
    <property type="match status" value="1"/>
</dbReference>
<evidence type="ECO:0000256" key="2">
    <source>
        <dbReference type="ARBA" id="ARBA00022737"/>
    </source>
</evidence>
<feature type="repeat" description="WD" evidence="3">
    <location>
        <begin position="1420"/>
        <end position="1461"/>
    </location>
</feature>
<feature type="domain" description="NACHT" evidence="5">
    <location>
        <begin position="360"/>
        <end position="508"/>
    </location>
</feature>
<feature type="repeat" description="WD" evidence="3">
    <location>
        <begin position="992"/>
        <end position="1033"/>
    </location>
</feature>
<proteinExistence type="predicted"/>